<dbReference type="EMBL" id="JACBAZ010000003">
    <property type="protein sequence ID" value="NWK55735.1"/>
    <property type="molecule type" value="Genomic_DNA"/>
</dbReference>
<keyword evidence="4" id="KW-1185">Reference proteome</keyword>
<dbReference type="InterPro" id="IPR008979">
    <property type="entry name" value="Galactose-bd-like_sf"/>
</dbReference>
<gene>
    <name evidence="3" type="ORF">HW115_08945</name>
</gene>
<feature type="chain" id="PRO_5032684827" evidence="1">
    <location>
        <begin position="27"/>
        <end position="384"/>
    </location>
</feature>
<feature type="domain" description="F5/8 type C" evidence="2">
    <location>
        <begin position="61"/>
        <end position="164"/>
    </location>
</feature>
<dbReference type="InterPro" id="IPR007541">
    <property type="entry name" value="Uncharacterised_BSP"/>
</dbReference>
<proteinExistence type="predicted"/>
<organism evidence="3 4">
    <name type="scientific">Oceaniferula marina</name>
    <dbReference type="NCBI Taxonomy" id="2748318"/>
    <lineage>
        <taxon>Bacteria</taxon>
        <taxon>Pseudomonadati</taxon>
        <taxon>Verrucomicrobiota</taxon>
        <taxon>Verrucomicrobiia</taxon>
        <taxon>Verrucomicrobiales</taxon>
        <taxon>Verrucomicrobiaceae</taxon>
        <taxon>Oceaniferula</taxon>
    </lineage>
</organism>
<dbReference type="Gene3D" id="2.60.120.260">
    <property type="entry name" value="Galactose-binding domain-like"/>
    <property type="match status" value="1"/>
</dbReference>
<comment type="caution">
    <text evidence="3">The sequence shown here is derived from an EMBL/GenBank/DDBJ whole genome shotgun (WGS) entry which is preliminary data.</text>
</comment>
<dbReference type="RefSeq" id="WP_178932279.1">
    <property type="nucleotide sequence ID" value="NZ_JACBAZ010000003.1"/>
</dbReference>
<dbReference type="InterPro" id="IPR000421">
    <property type="entry name" value="FA58C"/>
</dbReference>
<name>A0A851GKN5_9BACT</name>
<evidence type="ECO:0000313" key="3">
    <source>
        <dbReference type="EMBL" id="NWK55735.1"/>
    </source>
</evidence>
<evidence type="ECO:0000313" key="4">
    <source>
        <dbReference type="Proteomes" id="UP000557872"/>
    </source>
</evidence>
<accession>A0A851GKN5</accession>
<protein>
    <submittedName>
        <fullName evidence="3">Discoidin domain-containing protein</fullName>
    </submittedName>
</protein>
<evidence type="ECO:0000259" key="2">
    <source>
        <dbReference type="Pfam" id="PF00754"/>
    </source>
</evidence>
<dbReference type="SUPFAM" id="SSF49785">
    <property type="entry name" value="Galactose-binding domain-like"/>
    <property type="match status" value="1"/>
</dbReference>
<dbReference type="PANTHER" id="PTHR33321:SF12">
    <property type="entry name" value="PLANT BASIC SECRETORY PROTEIN (BSP) FAMILY PROTEIN"/>
    <property type="match status" value="1"/>
</dbReference>
<keyword evidence="1" id="KW-0732">Signal</keyword>
<sequence length="384" mass="43100">MHSSTPLLSASLIPVLASCFSLTANAAETDASASTPSSGQNEIQETQFQERYTISTPLPTWKNHKPRLCLDGNAETHYWSSRPMKKDETFTVTLAKPVKGLTLTVKTGKEDGKDILKNGVLEMSQDGTSWKPAGKFFKGKAETTLTRATKAIRLRATKDQNAWLAIQSITLGDHERTQLSTTRNVKIGEQNLDLTITVETEGFEDLKPRVEEMTNLYFSSWQKIAKALSAPIDRTPTHLFLSFRDDINFPAYVLGTSMVLKGDHLRNNPEDTFGVFTHELCHFVQNYPGGAPAWFVEGTADYIRYKAYPDSLWAKKNKKRTDKSKPLGQYWNSTAFLLWIEKEHKPGAVAIVSRACKEGKYNDKIWMELTGHTLDQLVKAYGKS</sequence>
<dbReference type="Proteomes" id="UP000557872">
    <property type="component" value="Unassembled WGS sequence"/>
</dbReference>
<dbReference type="AlphaFoldDB" id="A0A851GKN5"/>
<reference evidence="3 4" key="1">
    <citation type="submission" date="2020-07" db="EMBL/GenBank/DDBJ databases">
        <title>Roseicoccus Jingziensis gen. nov., sp. nov., isolated from coastal seawater.</title>
        <authorList>
            <person name="Feng X."/>
        </authorList>
    </citation>
    <scope>NUCLEOTIDE SEQUENCE [LARGE SCALE GENOMIC DNA]</scope>
    <source>
        <strain evidence="3 4">N1E253</strain>
    </source>
</reference>
<feature type="signal peptide" evidence="1">
    <location>
        <begin position="1"/>
        <end position="26"/>
    </location>
</feature>
<dbReference type="Pfam" id="PF00754">
    <property type="entry name" value="F5_F8_type_C"/>
    <property type="match status" value="1"/>
</dbReference>
<dbReference type="Pfam" id="PF04450">
    <property type="entry name" value="BSP"/>
    <property type="match status" value="1"/>
</dbReference>
<dbReference type="PANTHER" id="PTHR33321">
    <property type="match status" value="1"/>
</dbReference>
<evidence type="ECO:0000256" key="1">
    <source>
        <dbReference type="SAM" id="SignalP"/>
    </source>
</evidence>